<dbReference type="InterPro" id="IPR019734">
    <property type="entry name" value="TPR_rpt"/>
</dbReference>
<dbReference type="RefSeq" id="XP_029228257.1">
    <property type="nucleotide sequence ID" value="XM_029371642.1"/>
</dbReference>
<dbReference type="InterPro" id="IPR011990">
    <property type="entry name" value="TPR-like_helical_dom_sf"/>
</dbReference>
<dbReference type="FunFam" id="1.25.40.10:FF:000609">
    <property type="entry name" value="Small glutamine-rich tetratricopeptide repeat protein"/>
    <property type="match status" value="1"/>
</dbReference>
<dbReference type="GO" id="GO:0016020">
    <property type="term" value="C:membrane"/>
    <property type="evidence" value="ECO:0007669"/>
    <property type="project" value="TreeGrafter"/>
</dbReference>
<name>A0A3R7KYT7_9TRYP</name>
<protein>
    <submittedName>
        <fullName evidence="4">Putative small glutamine-rich tetratricopeptide repeat protein</fullName>
    </submittedName>
</protein>
<dbReference type="Gene3D" id="1.10.260.100">
    <property type="match status" value="1"/>
</dbReference>
<dbReference type="SMART" id="SM00028">
    <property type="entry name" value="TPR"/>
    <property type="match status" value="3"/>
</dbReference>
<dbReference type="GO" id="GO:0060090">
    <property type="term" value="F:molecular adaptor activity"/>
    <property type="evidence" value="ECO:0007669"/>
    <property type="project" value="TreeGrafter"/>
</dbReference>
<evidence type="ECO:0000256" key="1">
    <source>
        <dbReference type="ARBA" id="ARBA00022737"/>
    </source>
</evidence>
<organism evidence="4 5">
    <name type="scientific">Trypanosoma conorhini</name>
    <dbReference type="NCBI Taxonomy" id="83891"/>
    <lineage>
        <taxon>Eukaryota</taxon>
        <taxon>Discoba</taxon>
        <taxon>Euglenozoa</taxon>
        <taxon>Kinetoplastea</taxon>
        <taxon>Metakinetoplastina</taxon>
        <taxon>Trypanosomatida</taxon>
        <taxon>Trypanosomatidae</taxon>
        <taxon>Trypanosoma</taxon>
    </lineage>
</organism>
<dbReference type="Pfam" id="PF13181">
    <property type="entry name" value="TPR_8"/>
    <property type="match status" value="1"/>
</dbReference>
<evidence type="ECO:0000313" key="4">
    <source>
        <dbReference type="EMBL" id="RNF17791.1"/>
    </source>
</evidence>
<keyword evidence="5" id="KW-1185">Reference proteome</keyword>
<dbReference type="PANTHER" id="PTHR45831">
    <property type="entry name" value="LD24721P"/>
    <property type="match status" value="1"/>
</dbReference>
<dbReference type="PANTHER" id="PTHR45831:SF5">
    <property type="entry name" value="STI1 DOMAIN-CONTAINING PROTEIN"/>
    <property type="match status" value="1"/>
</dbReference>
<dbReference type="PROSITE" id="PS50005">
    <property type="entry name" value="TPR"/>
    <property type="match status" value="2"/>
</dbReference>
<evidence type="ECO:0000256" key="3">
    <source>
        <dbReference type="PROSITE-ProRule" id="PRU00339"/>
    </source>
</evidence>
<dbReference type="SUPFAM" id="SSF48452">
    <property type="entry name" value="TPR-like"/>
    <property type="match status" value="1"/>
</dbReference>
<evidence type="ECO:0000313" key="5">
    <source>
        <dbReference type="Proteomes" id="UP000284403"/>
    </source>
</evidence>
<comment type="caution">
    <text evidence="4">The sequence shown here is derived from an EMBL/GenBank/DDBJ whole genome shotgun (WGS) entry which is preliminary data.</text>
</comment>
<dbReference type="Gene3D" id="1.25.40.10">
    <property type="entry name" value="Tetratricopeptide repeat domain"/>
    <property type="match status" value="1"/>
</dbReference>
<gene>
    <name evidence="4" type="ORF">Tco025E_04734</name>
</gene>
<dbReference type="AlphaFoldDB" id="A0A3R7KYT7"/>
<proteinExistence type="predicted"/>
<dbReference type="Pfam" id="PF00515">
    <property type="entry name" value="TPR_1"/>
    <property type="match status" value="2"/>
</dbReference>
<keyword evidence="1" id="KW-0677">Repeat</keyword>
<dbReference type="GO" id="GO:0072380">
    <property type="term" value="C:TRC complex"/>
    <property type="evidence" value="ECO:0007669"/>
    <property type="project" value="TreeGrafter"/>
</dbReference>
<feature type="repeat" description="TPR" evidence="3">
    <location>
        <begin position="139"/>
        <end position="172"/>
    </location>
</feature>
<accession>A0A3R7KYT7</accession>
<dbReference type="EMBL" id="MKKU01000253">
    <property type="protein sequence ID" value="RNF17791.1"/>
    <property type="molecule type" value="Genomic_DNA"/>
</dbReference>
<evidence type="ECO:0000256" key="2">
    <source>
        <dbReference type="ARBA" id="ARBA00022803"/>
    </source>
</evidence>
<dbReference type="Proteomes" id="UP000284403">
    <property type="component" value="Unassembled WGS sequence"/>
</dbReference>
<sequence length="415" mass="46276">MMGEAAETNPTTLQPLTEDHRKLIFSFIRVLREVDSPNPERASAIIQLLGEEYSVDPAGVGGSHDAEVDLLKVFRQALQSHKSEENEQQKEKFKAFLELIEKKGYFAGAEPGTEEYASRLEKAKQKFELRNNPYQGKSAEEIKNKGNELMGMSKYKEAIAYYTKAIEMEPKNHVFFANRAAAHTHLKDYNSAIIDCEHAIALSPDYSKAYSRLGTALFYQEKYVRAVDAFSRACELDPANDRYKEDLKQAEEKVKMVGSATTGGASAGGFPFAGGMPDFTQISQMMNNPQFLEATTRMMQNPQFSQMVANMASSLGGGAANPAELLQSLGSMTRNEMNSDGLLQTPFGNIDRESLERLQQEEVQNNPKFRAIMDDVRQNGFAAFQKYIGDPDVMDLMIRFQNTVMNSGNANSSPQ</sequence>
<reference evidence="4 5" key="1">
    <citation type="journal article" date="2018" name="BMC Genomics">
        <title>Genomic comparison of Trypanosoma conorhini and Trypanosoma rangeli to Trypanosoma cruzi strains of high and low virulence.</title>
        <authorList>
            <person name="Bradwell K.R."/>
            <person name="Koparde V.N."/>
            <person name="Matveyev A.V."/>
            <person name="Serrano M.G."/>
            <person name="Alves J.M."/>
            <person name="Parikh H."/>
            <person name="Huang B."/>
            <person name="Lee V."/>
            <person name="Espinosa-Alvarez O."/>
            <person name="Ortiz P.A."/>
            <person name="Costa-Martins A.G."/>
            <person name="Teixeira M.M."/>
            <person name="Buck G.A."/>
        </authorList>
    </citation>
    <scope>NUCLEOTIDE SEQUENCE [LARGE SCALE GENOMIC DNA]</scope>
    <source>
        <strain evidence="4 5">025E</strain>
    </source>
</reference>
<dbReference type="OrthoDB" id="2335338at2759"/>
<dbReference type="GO" id="GO:0006620">
    <property type="term" value="P:post-translational protein targeting to endoplasmic reticulum membrane"/>
    <property type="evidence" value="ECO:0007669"/>
    <property type="project" value="TreeGrafter"/>
</dbReference>
<dbReference type="GeneID" id="40318345"/>
<keyword evidence="2 3" id="KW-0802">TPR repeat</keyword>
<feature type="repeat" description="TPR" evidence="3">
    <location>
        <begin position="207"/>
        <end position="240"/>
    </location>
</feature>
<dbReference type="PROSITE" id="PS50293">
    <property type="entry name" value="TPR_REGION"/>
    <property type="match status" value="2"/>
</dbReference>
<dbReference type="InterPro" id="IPR047150">
    <property type="entry name" value="SGT"/>
</dbReference>